<dbReference type="InterPro" id="IPR002123">
    <property type="entry name" value="Plipid/glycerol_acylTrfase"/>
</dbReference>
<evidence type="ECO:0000256" key="1">
    <source>
        <dbReference type="ARBA" id="ARBA00005189"/>
    </source>
</evidence>
<dbReference type="PANTHER" id="PTHR10434:SF40">
    <property type="entry name" value="1-ACYL-SN-GLYCEROL-3-PHOSPHATE ACYLTRANSFERASE"/>
    <property type="match status" value="1"/>
</dbReference>
<dbReference type="KEGG" id="asz:ASN_374"/>
<dbReference type="SMART" id="SM00563">
    <property type="entry name" value="PlsC"/>
    <property type="match status" value="1"/>
</dbReference>
<evidence type="ECO:0000313" key="7">
    <source>
        <dbReference type="Proteomes" id="UP000056109"/>
    </source>
</evidence>
<dbReference type="SUPFAM" id="SSF69593">
    <property type="entry name" value="Glycerol-3-phosphate (1)-acyltransferase"/>
    <property type="match status" value="1"/>
</dbReference>
<name>A0A0U5EQH1_9PROT</name>
<evidence type="ECO:0000256" key="2">
    <source>
        <dbReference type="ARBA" id="ARBA00022679"/>
    </source>
</evidence>
<dbReference type="EMBL" id="LN606600">
    <property type="protein sequence ID" value="CEF39802.1"/>
    <property type="molecule type" value="Genomic_DNA"/>
</dbReference>
<keyword evidence="7" id="KW-1185">Reference proteome</keyword>
<dbReference type="PANTHER" id="PTHR10434">
    <property type="entry name" value="1-ACYL-SN-GLYCEROL-3-PHOSPHATE ACYLTRANSFERASE"/>
    <property type="match status" value="1"/>
</dbReference>
<keyword evidence="4" id="KW-0812">Transmembrane</keyword>
<comment type="pathway">
    <text evidence="1">Lipid metabolism.</text>
</comment>
<evidence type="ECO:0000256" key="3">
    <source>
        <dbReference type="ARBA" id="ARBA00023315"/>
    </source>
</evidence>
<dbReference type="Pfam" id="PF01553">
    <property type="entry name" value="Acyltransferase"/>
    <property type="match status" value="1"/>
</dbReference>
<evidence type="ECO:0000259" key="5">
    <source>
        <dbReference type="SMART" id="SM00563"/>
    </source>
</evidence>
<dbReference type="GO" id="GO:0006654">
    <property type="term" value="P:phosphatidic acid biosynthetic process"/>
    <property type="evidence" value="ECO:0007669"/>
    <property type="project" value="TreeGrafter"/>
</dbReference>
<keyword evidence="4" id="KW-0472">Membrane</keyword>
<keyword evidence="4" id="KW-1133">Transmembrane helix</keyword>
<protein>
    <submittedName>
        <fullName evidence="6">1-acyl-sn-glycerol-3-phosphate acyltransferase</fullName>
        <ecNumber evidence="6">2.3.1.51</ecNumber>
    </submittedName>
</protein>
<reference evidence="7" key="1">
    <citation type="submission" date="2014-09" db="EMBL/GenBank/DDBJ databases">
        <authorList>
            <person name="Illeghems K.G."/>
        </authorList>
    </citation>
    <scope>NUCLEOTIDE SEQUENCE [LARGE SCALE GENOMIC DNA]</scope>
    <source>
        <strain evidence="7">108B</strain>
    </source>
</reference>
<dbReference type="GO" id="GO:0003841">
    <property type="term" value="F:1-acylglycerol-3-phosphate O-acyltransferase activity"/>
    <property type="evidence" value="ECO:0007669"/>
    <property type="project" value="UniProtKB-EC"/>
</dbReference>
<keyword evidence="3 6" id="KW-0012">Acyltransferase</keyword>
<dbReference type="CDD" id="cd07989">
    <property type="entry name" value="LPLAT_AGPAT-like"/>
    <property type="match status" value="1"/>
</dbReference>
<sequence length="292" mass="32437">MSVLFVQENMVAFYTGWLLLRPDITNMLVVKAVLRLARLALFWSPQGSLKLKMWWSGAVMAVFRSILFNVLAFLLTLVMGVGAFPVRWFAHGLALPFAKLWSRLVLSLFQTICGVEVRITGQEHLATNGPLLIASQHQSAFDTLIWMLLVPAPSYVMKGELRRIPLLGPMLILTGMMPIERADGARALRILLRETDTAVQKGKQIIIFPEGTRTAPGEHVPLKPGIAAMATHTRLPVVPVATNSGRFWGRNAFFKRSGVLHVAIGAPIGPASRKVLLPQIEKEWRALEKEFS</sequence>
<feature type="transmembrane region" description="Helical" evidence="4">
    <location>
        <begin position="66"/>
        <end position="88"/>
    </location>
</feature>
<accession>A0A0U5EQH1</accession>
<dbReference type="PATRIC" id="fig|446692.3.peg.322"/>
<gene>
    <name evidence="6" type="ORF">ASN_374</name>
</gene>
<proteinExistence type="predicted"/>
<dbReference type="Proteomes" id="UP000056109">
    <property type="component" value="Chromosome I"/>
</dbReference>
<dbReference type="AlphaFoldDB" id="A0A0U5EQH1"/>
<feature type="domain" description="Phospholipid/glycerol acyltransferase" evidence="5">
    <location>
        <begin position="131"/>
        <end position="245"/>
    </location>
</feature>
<evidence type="ECO:0000313" key="6">
    <source>
        <dbReference type="EMBL" id="CEF39802.1"/>
    </source>
</evidence>
<dbReference type="EC" id="2.3.1.51" evidence="6"/>
<keyword evidence="2 6" id="KW-0808">Transferase</keyword>
<organism evidence="6 7">
    <name type="scientific">Acetobacter senegalensis</name>
    <dbReference type="NCBI Taxonomy" id="446692"/>
    <lineage>
        <taxon>Bacteria</taxon>
        <taxon>Pseudomonadati</taxon>
        <taxon>Pseudomonadota</taxon>
        <taxon>Alphaproteobacteria</taxon>
        <taxon>Acetobacterales</taxon>
        <taxon>Acetobacteraceae</taxon>
        <taxon>Acetobacter</taxon>
    </lineage>
</organism>
<evidence type="ECO:0000256" key="4">
    <source>
        <dbReference type="SAM" id="Phobius"/>
    </source>
</evidence>